<dbReference type="InterPro" id="IPR041555">
    <property type="entry name" value="MG3"/>
</dbReference>
<keyword evidence="6" id="KW-1185">Reference proteome</keyword>
<dbReference type="InterPro" id="IPR050473">
    <property type="entry name" value="A2M/Complement_sys"/>
</dbReference>
<evidence type="ECO:0000313" key="5">
    <source>
        <dbReference type="EMBL" id="CAI9718467.1"/>
    </source>
</evidence>
<dbReference type="Gene3D" id="2.60.40.10">
    <property type="entry name" value="Immunoglobulins"/>
    <property type="match status" value="1"/>
</dbReference>
<protein>
    <submittedName>
        <fullName evidence="5">Complement component 3</fullName>
    </submittedName>
</protein>
<dbReference type="InterPro" id="IPR008930">
    <property type="entry name" value="Terpenoid_cyclase/PrenylTrfase"/>
</dbReference>
<evidence type="ECO:0000259" key="4">
    <source>
        <dbReference type="SMART" id="SM01361"/>
    </source>
</evidence>
<gene>
    <name evidence="5" type="ORF">OCTVUL_1B024083</name>
</gene>
<dbReference type="Gene3D" id="2.60.40.690">
    <property type="entry name" value="Alpha-macroglobulin, receptor-binding domain"/>
    <property type="match status" value="1"/>
</dbReference>
<feature type="domain" description="Alpha-2-macroglobulin bait region" evidence="2">
    <location>
        <begin position="393"/>
        <end position="526"/>
    </location>
</feature>
<dbReference type="PANTHER" id="PTHR11412">
    <property type="entry name" value="MACROGLOBULIN / COMPLEMENT"/>
    <property type="match status" value="1"/>
</dbReference>
<dbReference type="InterPro" id="IPR009048">
    <property type="entry name" value="A-macroglobulin_rcpt-bd"/>
</dbReference>
<dbReference type="InterPro" id="IPR011626">
    <property type="entry name" value="Alpha-macroglobulin_TED"/>
</dbReference>
<dbReference type="Gene3D" id="2.60.40.1940">
    <property type="match status" value="1"/>
</dbReference>
<feature type="domain" description="Alpha-macroglobulin receptor-binding" evidence="4">
    <location>
        <begin position="1224"/>
        <end position="1312"/>
    </location>
</feature>
<organism evidence="5 6">
    <name type="scientific">Octopus vulgaris</name>
    <name type="common">Common octopus</name>
    <dbReference type="NCBI Taxonomy" id="6645"/>
    <lineage>
        <taxon>Eukaryota</taxon>
        <taxon>Metazoa</taxon>
        <taxon>Spiralia</taxon>
        <taxon>Lophotrochozoa</taxon>
        <taxon>Mollusca</taxon>
        <taxon>Cephalopoda</taxon>
        <taxon>Coleoidea</taxon>
        <taxon>Octopodiformes</taxon>
        <taxon>Octopoda</taxon>
        <taxon>Incirrata</taxon>
        <taxon>Octopodidae</taxon>
        <taxon>Octopus</taxon>
    </lineage>
</organism>
<dbReference type="GO" id="GO:0005615">
    <property type="term" value="C:extracellular space"/>
    <property type="evidence" value="ECO:0007669"/>
    <property type="project" value="InterPro"/>
</dbReference>
<keyword evidence="1" id="KW-1015">Disulfide bond</keyword>
<feature type="domain" description="Alpha-2-macroglobulin" evidence="3">
    <location>
        <begin position="618"/>
        <end position="708"/>
    </location>
</feature>
<dbReference type="SMART" id="SM01360">
    <property type="entry name" value="A2M"/>
    <property type="match status" value="1"/>
</dbReference>
<dbReference type="EMBL" id="OX597815">
    <property type="protein sequence ID" value="CAI9718467.1"/>
    <property type="molecule type" value="Genomic_DNA"/>
</dbReference>
<dbReference type="InterPro" id="IPR047565">
    <property type="entry name" value="Alpha-macroglob_thiol-ester_cl"/>
</dbReference>
<dbReference type="SMART" id="SM01361">
    <property type="entry name" value="A2M_recep"/>
    <property type="match status" value="1"/>
</dbReference>
<dbReference type="InterPro" id="IPR013783">
    <property type="entry name" value="Ig-like_fold"/>
</dbReference>
<sequence>MYEMDTAVYIKSKQRFVFHFNTHTTNMVLLKVWLYFMVVQLVSTEYMIFMPKVFRCDENESVLLQIFDYYNLCVRIELLDVNTEQVLKKYVKVFEENQVLFNISVEGNECLNDEVILNINGYRPQRVIEGTQLCSNMIDDSINIKQILPVKRTFGHIFIQTNLPIYRRNEKVTIRVFLLNETMHINKYQVQVTLKDPSNTEVYSDIFYETSPYLRLAYFLNSSAPFGLWTVSVKYLGRNVELLKEKSSTFMVQEYIVPKFQIEINTEPKLIAEDTDVVNVTVSARYMYNKPVAGQVYMEASYGRSYFDSMQLENGQCNFNIRLMEKPANLHMFHVKVRVIESNTRVTEYKTDNTATFVSVKESDPKYKELRDANENKYFEDLLNNQENGNVSINLTLSEKEVLTVGMKVRITAKPTDKYVRMLYYMIISKGKILLLNKKPSGQNVWNFDVNIIRHMIPTAKFLVYYFQEERIISASINLNVYDICPYKIHTNKMEYLPNENIEVGISGSPGQHVVLLFMDKAMSYIDSRPKITKEFIRDEMLLNLQTDRMLNNFKLSIIGNSAKKKRDATVSKGDMLNSHAFPSTIPKESNFWAEPSPMSRSLLNGNVAEDYSTDSLSGMFYDLTLRNDGIQKINFSLPDNLTTWEIQGFGIIDNSHFCVAELVEVKTFKSFVVKMNFPKVIKQFNFTTITVLLYNYKNTALQVQVTLHESADVCSYVDGNGHHYETSVNIEANESKSIFFVIRPLNLGKFPLKVSARDTGSNYIEIIEEEMFVQVNTPKSEKKENKTSTNNNLPVEKVPDNEISVKNRYLFSSIVKTALTEPGKLILMSYGSGEQNIIYMALTIYALKYLRNTIQMDENVYENGKEFIRMGIEKQMTFRKNDGSFSTFENTESSTWLTAYVMKIFCEALTLQEVDRSVISSAFLWLLKKQKNNGAFKEDKLIIYKEMMGIISDTGLTAFILISFMECKENFHQKILENERIILHSIEYLEQELDTIEDDLTLSIVTYALTLTRSEKSEQSWNKLNEKAISDSGKKYWIAENREKDDSLSVLTTAYSLLSRDLHDNITEAEPIFKWLMLQSNKNRIFNSTKSTVISLQALADYSIKSDIPYLNFHLDIFDELNPQEQEINNFLINRSAILEKPAISDLSEDDQNSITSLGLGSDVPLFTKNTDEEKCSFEISSRLVARNEMKNFDHPCNYSSKQKKGYTNCYEISVRYLRSQNSSLTVINVGILKGYYVEEEFLKKLSANNLMHSKLNGKSTLTLIFESIPSNSTLSFHVLIFRGGKESVLYQSPIQIYELNKLHESCSILYPKKEIHLFCDPKQSQCMCTGNFLDTDCVNCSDDDELSKMEYYEQLACKANQIVAFITVLSYDSDFKTYTAKITELFKGPTSMNQNNITIIIQKAYCFCPEMDYDNDRYLIMTNKYYKSEVGYKFLIDRQGLVVKRMQRVNKINETLNKFAAKIRDVGKSFCD</sequence>
<proteinExistence type="predicted"/>
<name>A0AA36ANU3_OCTVU</name>
<evidence type="ECO:0000313" key="6">
    <source>
        <dbReference type="Proteomes" id="UP001162480"/>
    </source>
</evidence>
<accession>A0AA36ANU3</accession>
<dbReference type="Pfam" id="PF01835">
    <property type="entry name" value="MG2"/>
    <property type="match status" value="1"/>
</dbReference>
<dbReference type="SMART" id="SM01359">
    <property type="entry name" value="A2M_N_2"/>
    <property type="match status" value="1"/>
</dbReference>
<reference evidence="5" key="1">
    <citation type="submission" date="2023-08" db="EMBL/GenBank/DDBJ databases">
        <authorList>
            <person name="Alioto T."/>
            <person name="Alioto T."/>
            <person name="Gomez Garrido J."/>
        </authorList>
    </citation>
    <scope>NUCLEOTIDE SEQUENCE</scope>
</reference>
<dbReference type="Gene3D" id="2.60.40.1930">
    <property type="match status" value="2"/>
</dbReference>
<evidence type="ECO:0000259" key="3">
    <source>
        <dbReference type="SMART" id="SM01360"/>
    </source>
</evidence>
<dbReference type="PANTHER" id="PTHR11412:SF166">
    <property type="entry name" value="NTR DOMAIN-CONTAINING PROTEIN"/>
    <property type="match status" value="1"/>
</dbReference>
<dbReference type="Pfam" id="PF00207">
    <property type="entry name" value="A2M"/>
    <property type="match status" value="1"/>
</dbReference>
<dbReference type="GO" id="GO:0004866">
    <property type="term" value="F:endopeptidase inhibitor activity"/>
    <property type="evidence" value="ECO:0007669"/>
    <property type="project" value="InterPro"/>
</dbReference>
<dbReference type="Pfam" id="PF07678">
    <property type="entry name" value="TED_complement"/>
    <property type="match status" value="1"/>
</dbReference>
<dbReference type="Gene3D" id="2.20.130.20">
    <property type="match status" value="1"/>
</dbReference>
<dbReference type="InterPro" id="IPR002890">
    <property type="entry name" value="MG2"/>
</dbReference>
<dbReference type="SMART" id="SM01419">
    <property type="entry name" value="Thiol-ester_cl"/>
    <property type="match status" value="1"/>
</dbReference>
<dbReference type="SUPFAM" id="SSF49410">
    <property type="entry name" value="Alpha-macroglobulin receptor domain"/>
    <property type="match status" value="1"/>
</dbReference>
<dbReference type="Proteomes" id="UP001162480">
    <property type="component" value="Chromosome 2"/>
</dbReference>
<dbReference type="Pfam" id="PF07677">
    <property type="entry name" value="A2M_recep"/>
    <property type="match status" value="1"/>
</dbReference>
<dbReference type="InterPro" id="IPR036595">
    <property type="entry name" value="A-macroglobulin_rcpt-bd_sf"/>
</dbReference>
<dbReference type="Pfam" id="PF17791">
    <property type="entry name" value="MG3"/>
    <property type="match status" value="1"/>
</dbReference>
<dbReference type="Gene3D" id="2.60.120.1540">
    <property type="match status" value="1"/>
</dbReference>
<evidence type="ECO:0000256" key="1">
    <source>
        <dbReference type="ARBA" id="ARBA00023157"/>
    </source>
</evidence>
<dbReference type="Gene3D" id="1.50.10.20">
    <property type="match status" value="1"/>
</dbReference>
<evidence type="ECO:0000259" key="2">
    <source>
        <dbReference type="SMART" id="SM01359"/>
    </source>
</evidence>
<dbReference type="InterPro" id="IPR001599">
    <property type="entry name" value="Macroglobln_a2"/>
</dbReference>
<dbReference type="Pfam" id="PF07703">
    <property type="entry name" value="A2M_BRD"/>
    <property type="match status" value="1"/>
</dbReference>
<dbReference type="SUPFAM" id="SSF48239">
    <property type="entry name" value="Terpenoid cyclases/Protein prenyltransferases"/>
    <property type="match status" value="1"/>
</dbReference>
<dbReference type="InterPro" id="IPR011625">
    <property type="entry name" value="A2M_N_BRD"/>
</dbReference>